<accession>A0ABS4GN21</accession>
<dbReference type="Pfam" id="PF02561">
    <property type="entry name" value="FliS"/>
    <property type="match status" value="1"/>
</dbReference>
<keyword evidence="5" id="KW-0143">Chaperone</keyword>
<keyword evidence="7" id="KW-0282">Flagellum</keyword>
<keyword evidence="3 6" id="KW-0963">Cytoplasm</keyword>
<proteinExistence type="inferred from homology"/>
<keyword evidence="7" id="KW-0969">Cilium</keyword>
<gene>
    <name evidence="7" type="ORF">J2Z37_001513</name>
</gene>
<dbReference type="CDD" id="cd16098">
    <property type="entry name" value="FliS"/>
    <property type="match status" value="1"/>
</dbReference>
<dbReference type="Proteomes" id="UP001519343">
    <property type="component" value="Unassembled WGS sequence"/>
</dbReference>
<evidence type="ECO:0000256" key="3">
    <source>
        <dbReference type="ARBA" id="ARBA00022490"/>
    </source>
</evidence>
<evidence type="ECO:0000313" key="8">
    <source>
        <dbReference type="Proteomes" id="UP001519343"/>
    </source>
</evidence>
<evidence type="ECO:0000256" key="6">
    <source>
        <dbReference type="PIRNR" id="PIRNR039090"/>
    </source>
</evidence>
<keyword evidence="4 6" id="KW-1005">Bacterial flagellum biogenesis</keyword>
<dbReference type="PANTHER" id="PTHR34773">
    <property type="entry name" value="FLAGELLAR SECRETION CHAPERONE FLIS"/>
    <property type="match status" value="1"/>
</dbReference>
<protein>
    <recommendedName>
        <fullName evidence="6">Flagellar secretion chaperone FliS</fullName>
    </recommendedName>
</protein>
<comment type="similarity">
    <text evidence="2 6">Belongs to the FliS family.</text>
</comment>
<dbReference type="RefSeq" id="WP_209809609.1">
    <property type="nucleotide sequence ID" value="NZ_JAGGKT010000003.1"/>
</dbReference>
<evidence type="ECO:0000256" key="2">
    <source>
        <dbReference type="ARBA" id="ARBA00008787"/>
    </source>
</evidence>
<dbReference type="InterPro" id="IPR036584">
    <property type="entry name" value="FliS_sf"/>
</dbReference>
<dbReference type="NCBIfam" id="TIGR00208">
    <property type="entry name" value="fliS"/>
    <property type="match status" value="1"/>
</dbReference>
<name>A0ABS4GN21_9BACL</name>
<evidence type="ECO:0000256" key="4">
    <source>
        <dbReference type="ARBA" id="ARBA00022795"/>
    </source>
</evidence>
<dbReference type="PIRSF" id="PIRSF039090">
    <property type="entry name" value="Flis"/>
    <property type="match status" value="1"/>
</dbReference>
<evidence type="ECO:0000313" key="7">
    <source>
        <dbReference type="EMBL" id="MBP1931512.1"/>
    </source>
</evidence>
<comment type="caution">
    <text evidence="7">The sequence shown here is derived from an EMBL/GenBank/DDBJ whole genome shotgun (WGS) entry which is preliminary data.</text>
</comment>
<dbReference type="SUPFAM" id="SSF101116">
    <property type="entry name" value="Flagellar export chaperone FliS"/>
    <property type="match status" value="1"/>
</dbReference>
<dbReference type="Gene3D" id="1.20.120.340">
    <property type="entry name" value="Flagellar protein FliS"/>
    <property type="match status" value="1"/>
</dbReference>
<evidence type="ECO:0000256" key="5">
    <source>
        <dbReference type="ARBA" id="ARBA00023186"/>
    </source>
</evidence>
<sequence length="127" mass="14779">MVTNRALEYQRNQVQTASPEELTFMLYNGLVKFIKQGKKEIENKQIEQANNYVIRAQDILSELMLTLNMDYEISKQLMPLYDYMKNGLVQANLQKDLEKLLEIEEMAVELKETWAQAMKIAKKTAGT</sequence>
<keyword evidence="8" id="KW-1185">Reference proteome</keyword>
<dbReference type="InterPro" id="IPR003713">
    <property type="entry name" value="FliS"/>
</dbReference>
<dbReference type="EMBL" id="JAGGKT010000003">
    <property type="protein sequence ID" value="MBP1931512.1"/>
    <property type="molecule type" value="Genomic_DNA"/>
</dbReference>
<comment type="subcellular location">
    <subcellularLocation>
        <location evidence="1 6">Cytoplasm</location>
        <location evidence="1 6">Cytosol</location>
    </subcellularLocation>
</comment>
<organism evidence="7 8">
    <name type="scientific">Ammoniphilus resinae</name>
    <dbReference type="NCBI Taxonomy" id="861532"/>
    <lineage>
        <taxon>Bacteria</taxon>
        <taxon>Bacillati</taxon>
        <taxon>Bacillota</taxon>
        <taxon>Bacilli</taxon>
        <taxon>Bacillales</taxon>
        <taxon>Paenibacillaceae</taxon>
        <taxon>Aneurinibacillus group</taxon>
        <taxon>Ammoniphilus</taxon>
    </lineage>
</organism>
<evidence type="ECO:0000256" key="1">
    <source>
        <dbReference type="ARBA" id="ARBA00004514"/>
    </source>
</evidence>
<reference evidence="7 8" key="1">
    <citation type="submission" date="2021-03" db="EMBL/GenBank/DDBJ databases">
        <title>Genomic Encyclopedia of Type Strains, Phase IV (KMG-IV): sequencing the most valuable type-strain genomes for metagenomic binning, comparative biology and taxonomic classification.</title>
        <authorList>
            <person name="Goeker M."/>
        </authorList>
    </citation>
    <scope>NUCLEOTIDE SEQUENCE [LARGE SCALE GENOMIC DNA]</scope>
    <source>
        <strain evidence="7 8">DSM 24738</strain>
    </source>
</reference>
<keyword evidence="7" id="KW-0966">Cell projection</keyword>
<dbReference type="PANTHER" id="PTHR34773:SF1">
    <property type="entry name" value="FLAGELLAR SECRETION CHAPERONE FLIS"/>
    <property type="match status" value="1"/>
</dbReference>